<feature type="compositionally biased region" description="Low complexity" evidence="1">
    <location>
        <begin position="12"/>
        <end position="25"/>
    </location>
</feature>
<organism evidence="2 3">
    <name type="scientific">Gymnopilus junonius</name>
    <name type="common">Spectacular rustgill mushroom</name>
    <name type="synonym">Gymnopilus spectabilis subsp. junonius</name>
    <dbReference type="NCBI Taxonomy" id="109634"/>
    <lineage>
        <taxon>Eukaryota</taxon>
        <taxon>Fungi</taxon>
        <taxon>Dikarya</taxon>
        <taxon>Basidiomycota</taxon>
        <taxon>Agaricomycotina</taxon>
        <taxon>Agaricomycetes</taxon>
        <taxon>Agaricomycetidae</taxon>
        <taxon>Agaricales</taxon>
        <taxon>Agaricineae</taxon>
        <taxon>Hymenogastraceae</taxon>
        <taxon>Gymnopilus</taxon>
    </lineage>
</organism>
<accession>A0A9P5NKZ4</accession>
<dbReference type="Proteomes" id="UP000724874">
    <property type="component" value="Unassembled WGS sequence"/>
</dbReference>
<dbReference type="EMBL" id="JADNYJ010000058">
    <property type="protein sequence ID" value="KAF8896900.1"/>
    <property type="molecule type" value="Genomic_DNA"/>
</dbReference>
<comment type="caution">
    <text evidence="2">The sequence shown here is derived from an EMBL/GenBank/DDBJ whole genome shotgun (WGS) entry which is preliminary data.</text>
</comment>
<name>A0A9P5NKZ4_GYMJU</name>
<evidence type="ECO:0000313" key="2">
    <source>
        <dbReference type="EMBL" id="KAF8896900.1"/>
    </source>
</evidence>
<evidence type="ECO:0000256" key="1">
    <source>
        <dbReference type="SAM" id="MobiDB-lite"/>
    </source>
</evidence>
<proteinExistence type="predicted"/>
<feature type="compositionally biased region" description="Polar residues" evidence="1">
    <location>
        <begin position="1"/>
        <end position="10"/>
    </location>
</feature>
<reference evidence="2" key="1">
    <citation type="submission" date="2020-11" db="EMBL/GenBank/DDBJ databases">
        <authorList>
            <consortium name="DOE Joint Genome Institute"/>
            <person name="Ahrendt S."/>
            <person name="Riley R."/>
            <person name="Andreopoulos W."/>
            <person name="LaButti K."/>
            <person name="Pangilinan J."/>
            <person name="Ruiz-duenas F.J."/>
            <person name="Barrasa J.M."/>
            <person name="Sanchez-Garcia M."/>
            <person name="Camarero S."/>
            <person name="Miyauchi S."/>
            <person name="Serrano A."/>
            <person name="Linde D."/>
            <person name="Babiker R."/>
            <person name="Drula E."/>
            <person name="Ayuso-Fernandez I."/>
            <person name="Pacheco R."/>
            <person name="Padilla G."/>
            <person name="Ferreira P."/>
            <person name="Barriuso J."/>
            <person name="Kellner H."/>
            <person name="Castanera R."/>
            <person name="Alfaro M."/>
            <person name="Ramirez L."/>
            <person name="Pisabarro A.G."/>
            <person name="Kuo A."/>
            <person name="Tritt A."/>
            <person name="Lipzen A."/>
            <person name="He G."/>
            <person name="Yan M."/>
            <person name="Ng V."/>
            <person name="Cullen D."/>
            <person name="Martin F."/>
            <person name="Rosso M.-N."/>
            <person name="Henrissat B."/>
            <person name="Hibbett D."/>
            <person name="Martinez A.T."/>
            <person name="Grigoriev I.V."/>
        </authorList>
    </citation>
    <scope>NUCLEOTIDE SEQUENCE</scope>
    <source>
        <strain evidence="2">AH 44721</strain>
    </source>
</reference>
<gene>
    <name evidence="2" type="ORF">CPB84DRAFT_1848073</name>
</gene>
<feature type="region of interest" description="Disordered" evidence="1">
    <location>
        <begin position="1"/>
        <end position="63"/>
    </location>
</feature>
<sequence>MARISESGTARSPLHTPPKSSSTLTTPPPPPKRPRLSLTLHPSVPSQMIKSKLRAPLLGRENL</sequence>
<dbReference type="AlphaFoldDB" id="A0A9P5NKZ4"/>
<protein>
    <submittedName>
        <fullName evidence="2">Uncharacterized protein</fullName>
    </submittedName>
</protein>
<evidence type="ECO:0000313" key="3">
    <source>
        <dbReference type="Proteomes" id="UP000724874"/>
    </source>
</evidence>
<keyword evidence="3" id="KW-1185">Reference proteome</keyword>